<proteinExistence type="predicted"/>
<keyword evidence="1" id="KW-0175">Coiled coil</keyword>
<keyword evidence="4" id="KW-1185">Reference proteome</keyword>
<reference evidence="3" key="1">
    <citation type="submission" date="2019-09" db="EMBL/GenBank/DDBJ databases">
        <title>Draft genome information of white flower Hibiscus syriacus.</title>
        <authorList>
            <person name="Kim Y.-M."/>
        </authorList>
    </citation>
    <scope>NUCLEOTIDE SEQUENCE [LARGE SCALE GENOMIC DNA]</scope>
    <source>
        <strain evidence="3">YM2019G1</strain>
    </source>
</reference>
<dbReference type="PANTHER" id="PTHR34360:SF2">
    <property type="entry name" value="MYOSIN HEAVY CHAIN-LIKE PROTEIN"/>
    <property type="match status" value="1"/>
</dbReference>
<feature type="coiled-coil region" evidence="1">
    <location>
        <begin position="207"/>
        <end position="234"/>
    </location>
</feature>
<feature type="transmembrane region" description="Helical" evidence="2">
    <location>
        <begin position="327"/>
        <end position="347"/>
    </location>
</feature>
<comment type="caution">
    <text evidence="3">The sequence shown here is derived from an EMBL/GenBank/DDBJ whole genome shotgun (WGS) entry which is preliminary data.</text>
</comment>
<dbReference type="AlphaFoldDB" id="A0A6A2XFU8"/>
<evidence type="ECO:0000256" key="2">
    <source>
        <dbReference type="SAM" id="Phobius"/>
    </source>
</evidence>
<keyword evidence="2" id="KW-0812">Transmembrane</keyword>
<keyword evidence="2" id="KW-0472">Membrane</keyword>
<dbReference type="Proteomes" id="UP000436088">
    <property type="component" value="Unassembled WGS sequence"/>
</dbReference>
<evidence type="ECO:0000313" key="3">
    <source>
        <dbReference type="EMBL" id="KAE8674268.1"/>
    </source>
</evidence>
<protein>
    <submittedName>
        <fullName evidence="3">Tropomyosin-like isoform X2</fullName>
    </submittedName>
</protein>
<evidence type="ECO:0000313" key="4">
    <source>
        <dbReference type="Proteomes" id="UP000436088"/>
    </source>
</evidence>
<sequence>MLVNMIAESVLDETIQRIDAKTLLLKEREKLLEDMENKITYLRSVLSSLKDESLLADERLKALQEEVHLLWDVSRKNNFELHVLELKAQDAEERLEAVTSKVEKKTLKYLFCFDFVSKAAMAVNPILLPAIFTQSVLDGTIQRIDAKTLLLKEREKLLEDMENKITYLRSVQSSLKDESLLADERLKALQEEVHLLWDVSRKNNFELHVLELKAQDAEERLEAVTSKVEKKLLQSNGFRFNILSRHFKLHKLGIAISKAKVYEMHILEVEHYSFGLGSTMNYYMSQAFPQSRRFYSATKKYHHELQGFIKQEMRRNEFTATFANDELVFFLASALITFPVLSAWMALSSRLN</sequence>
<evidence type="ECO:0000256" key="1">
    <source>
        <dbReference type="SAM" id="Coils"/>
    </source>
</evidence>
<keyword evidence="2" id="KW-1133">Transmembrane helix</keyword>
<dbReference type="PANTHER" id="PTHR34360">
    <property type="entry name" value="OS08G0519400 PROTEIN"/>
    <property type="match status" value="1"/>
</dbReference>
<organism evidence="3 4">
    <name type="scientific">Hibiscus syriacus</name>
    <name type="common">Rose of Sharon</name>
    <dbReference type="NCBI Taxonomy" id="106335"/>
    <lineage>
        <taxon>Eukaryota</taxon>
        <taxon>Viridiplantae</taxon>
        <taxon>Streptophyta</taxon>
        <taxon>Embryophyta</taxon>
        <taxon>Tracheophyta</taxon>
        <taxon>Spermatophyta</taxon>
        <taxon>Magnoliopsida</taxon>
        <taxon>eudicotyledons</taxon>
        <taxon>Gunneridae</taxon>
        <taxon>Pentapetalae</taxon>
        <taxon>rosids</taxon>
        <taxon>malvids</taxon>
        <taxon>Malvales</taxon>
        <taxon>Malvaceae</taxon>
        <taxon>Malvoideae</taxon>
        <taxon>Hibiscus</taxon>
    </lineage>
</organism>
<accession>A0A6A2XFU8</accession>
<dbReference type="EMBL" id="VEPZ02001421">
    <property type="protein sequence ID" value="KAE8674268.1"/>
    <property type="molecule type" value="Genomic_DNA"/>
</dbReference>
<gene>
    <name evidence="3" type="ORF">F3Y22_tig00111769pilonHSYRG00711</name>
</gene>
<name>A0A6A2XFU8_HIBSY</name>
<feature type="coiled-coil region" evidence="1">
    <location>
        <begin position="18"/>
        <end position="108"/>
    </location>
</feature>